<dbReference type="NCBIfam" id="TIGR01549">
    <property type="entry name" value="HAD-SF-IA-v1"/>
    <property type="match status" value="1"/>
</dbReference>
<dbReference type="InterPro" id="IPR036412">
    <property type="entry name" value="HAD-like_sf"/>
</dbReference>
<dbReference type="GO" id="GO:0016787">
    <property type="term" value="F:hydrolase activity"/>
    <property type="evidence" value="ECO:0007669"/>
    <property type="project" value="UniProtKB-KW"/>
</dbReference>
<comment type="caution">
    <text evidence="1">The sequence shown here is derived from an EMBL/GenBank/DDBJ whole genome shotgun (WGS) entry which is preliminary data.</text>
</comment>
<keyword evidence="1" id="KW-0378">Hydrolase</keyword>
<dbReference type="Gene3D" id="3.40.50.1000">
    <property type="entry name" value="HAD superfamily/HAD-like"/>
    <property type="match status" value="1"/>
</dbReference>
<dbReference type="PANTHER" id="PTHR43434:SF25">
    <property type="entry name" value="PHOSPHOGLYCOLATE PHOSPHATASE"/>
    <property type="match status" value="1"/>
</dbReference>
<evidence type="ECO:0000313" key="1">
    <source>
        <dbReference type="EMBL" id="MBW7457421.1"/>
    </source>
</evidence>
<dbReference type="Gene3D" id="1.10.150.240">
    <property type="entry name" value="Putative phosphatase, domain 2"/>
    <property type="match status" value="1"/>
</dbReference>
<accession>A0ABS7C931</accession>
<keyword evidence="2" id="KW-1185">Reference proteome</keyword>
<dbReference type="Proteomes" id="UP001519887">
    <property type="component" value="Unassembled WGS sequence"/>
</dbReference>
<dbReference type="InterPro" id="IPR023214">
    <property type="entry name" value="HAD_sf"/>
</dbReference>
<protein>
    <submittedName>
        <fullName evidence="1">HAD-IA family hydrolase</fullName>
    </submittedName>
</protein>
<sequence>MNILWDFDGTLFDTYPAYSDIFYEALRGSVTRQEILSQLKVSFSHAASHFNLSDQQVKEMFIMESSLHPKKTPPFPNVENILKSANANVIMTHKPRLEVMNILNYYNMAGYFKELVAGDDGFSRKPDPESYIYLHNKYNIDLVIGDREIDILPAKTLGIKTCSFQNKTGGADFYLENYEDYFLINL</sequence>
<dbReference type="EMBL" id="JAHZIK010000848">
    <property type="protein sequence ID" value="MBW7457421.1"/>
    <property type="molecule type" value="Genomic_DNA"/>
</dbReference>
<dbReference type="InterPro" id="IPR006439">
    <property type="entry name" value="HAD-SF_hydro_IA"/>
</dbReference>
<organism evidence="1 2">
    <name type="scientific">Paenibacillus sepulcri</name>
    <dbReference type="NCBI Taxonomy" id="359917"/>
    <lineage>
        <taxon>Bacteria</taxon>
        <taxon>Bacillati</taxon>
        <taxon>Bacillota</taxon>
        <taxon>Bacilli</taxon>
        <taxon>Bacillales</taxon>
        <taxon>Paenibacillaceae</taxon>
        <taxon>Paenibacillus</taxon>
    </lineage>
</organism>
<dbReference type="InterPro" id="IPR050155">
    <property type="entry name" value="HAD-like_hydrolase_sf"/>
</dbReference>
<gene>
    <name evidence="1" type="ORF">K0U00_25600</name>
</gene>
<dbReference type="InterPro" id="IPR041492">
    <property type="entry name" value="HAD_2"/>
</dbReference>
<name>A0ABS7C931_9BACL</name>
<dbReference type="InterPro" id="IPR023198">
    <property type="entry name" value="PGP-like_dom2"/>
</dbReference>
<dbReference type="SUPFAM" id="SSF56784">
    <property type="entry name" value="HAD-like"/>
    <property type="match status" value="1"/>
</dbReference>
<dbReference type="SFLD" id="SFLDG01129">
    <property type="entry name" value="C1.5:_HAD__Beta-PGM__Phosphata"/>
    <property type="match status" value="1"/>
</dbReference>
<evidence type="ECO:0000313" key="2">
    <source>
        <dbReference type="Proteomes" id="UP001519887"/>
    </source>
</evidence>
<dbReference type="PANTHER" id="PTHR43434">
    <property type="entry name" value="PHOSPHOGLYCOLATE PHOSPHATASE"/>
    <property type="match status" value="1"/>
</dbReference>
<dbReference type="SFLD" id="SFLDS00003">
    <property type="entry name" value="Haloacid_Dehalogenase"/>
    <property type="match status" value="1"/>
</dbReference>
<reference evidence="1 2" key="1">
    <citation type="submission" date="2021-07" db="EMBL/GenBank/DDBJ databases">
        <title>Paenibacillus radiodurans sp. nov., isolated from the southeastern edge of Tengger Desert.</title>
        <authorList>
            <person name="Zhang G."/>
        </authorList>
    </citation>
    <scope>NUCLEOTIDE SEQUENCE [LARGE SCALE GENOMIC DNA]</scope>
    <source>
        <strain evidence="1 2">CCM 7311</strain>
    </source>
</reference>
<proteinExistence type="predicted"/>
<dbReference type="Pfam" id="PF13419">
    <property type="entry name" value="HAD_2"/>
    <property type="match status" value="1"/>
</dbReference>
<dbReference type="RefSeq" id="WP_210047212.1">
    <property type="nucleotide sequence ID" value="NZ_JBHLVU010000037.1"/>
</dbReference>